<accession>A0AAV1I4K6</accession>
<comment type="similarity">
    <text evidence="2 7">Belongs to the Mediator complex subunit 31 family.</text>
</comment>
<dbReference type="Gene3D" id="1.10.10.1340">
    <property type="entry name" value="Mediator of RNA polymerase II, submodule Med31 (Soh1)"/>
    <property type="match status" value="1"/>
</dbReference>
<evidence type="ECO:0000313" key="9">
    <source>
        <dbReference type="Proteomes" id="UP001314263"/>
    </source>
</evidence>
<sequence>MNQPTQDRERFLLDLEFVNALASPLYLQHLAQARYLEDEAFIGYLTYLQYWHEPQYSKYIIYPHCLHFLGLLQRKEFRAALCQKGVKELIESQQFHFWQHGCPSRDGAPQKEGTV</sequence>
<dbReference type="InterPro" id="IPR038089">
    <property type="entry name" value="Med31_sf"/>
</dbReference>
<keyword evidence="4 7" id="KW-0010">Activator</keyword>
<dbReference type="GO" id="GO:0003712">
    <property type="term" value="F:transcription coregulator activity"/>
    <property type="evidence" value="ECO:0007669"/>
    <property type="project" value="InterPro"/>
</dbReference>
<gene>
    <name evidence="8" type="ORF">CVIRNUC_004034</name>
</gene>
<evidence type="ECO:0000256" key="2">
    <source>
        <dbReference type="ARBA" id="ARBA00006378"/>
    </source>
</evidence>
<comment type="subunit">
    <text evidence="7">Component of the Mediator complex.</text>
</comment>
<evidence type="ECO:0000256" key="3">
    <source>
        <dbReference type="ARBA" id="ARBA00023015"/>
    </source>
</evidence>
<name>A0AAV1I4K6_9CHLO</name>
<proteinExistence type="inferred from homology"/>
<reference evidence="8 9" key="1">
    <citation type="submission" date="2023-10" db="EMBL/GenBank/DDBJ databases">
        <authorList>
            <person name="Maclean D."/>
            <person name="Macfadyen A."/>
        </authorList>
    </citation>
    <scope>NUCLEOTIDE SEQUENCE [LARGE SCALE GENOMIC DNA]</scope>
</reference>
<evidence type="ECO:0000256" key="6">
    <source>
        <dbReference type="ARBA" id="ARBA00023242"/>
    </source>
</evidence>
<keyword evidence="5 7" id="KW-0804">Transcription</keyword>
<dbReference type="AlphaFoldDB" id="A0AAV1I4K6"/>
<comment type="subcellular location">
    <subcellularLocation>
        <location evidence="1 7">Nucleus</location>
    </subcellularLocation>
</comment>
<evidence type="ECO:0000256" key="1">
    <source>
        <dbReference type="ARBA" id="ARBA00004123"/>
    </source>
</evidence>
<evidence type="ECO:0000256" key="7">
    <source>
        <dbReference type="RuleBase" id="RU364129"/>
    </source>
</evidence>
<organism evidence="8 9">
    <name type="scientific">Coccomyxa viridis</name>
    <dbReference type="NCBI Taxonomy" id="1274662"/>
    <lineage>
        <taxon>Eukaryota</taxon>
        <taxon>Viridiplantae</taxon>
        <taxon>Chlorophyta</taxon>
        <taxon>core chlorophytes</taxon>
        <taxon>Trebouxiophyceae</taxon>
        <taxon>Trebouxiophyceae incertae sedis</taxon>
        <taxon>Coccomyxaceae</taxon>
        <taxon>Coccomyxa</taxon>
    </lineage>
</organism>
<dbReference type="GO" id="GO:0016592">
    <property type="term" value="C:mediator complex"/>
    <property type="evidence" value="ECO:0007669"/>
    <property type="project" value="InterPro"/>
</dbReference>
<dbReference type="InterPro" id="IPR008831">
    <property type="entry name" value="Mediator_Med31"/>
</dbReference>
<dbReference type="PANTHER" id="PTHR13186">
    <property type="entry name" value="MEDIATOR OF RNA POLYMERASE II TRANSCRIPTION SUBUNIT 31"/>
    <property type="match status" value="1"/>
</dbReference>
<keyword evidence="9" id="KW-1185">Reference proteome</keyword>
<keyword evidence="3 7" id="KW-0805">Transcription regulation</keyword>
<evidence type="ECO:0000313" key="8">
    <source>
        <dbReference type="EMBL" id="CAK0773147.1"/>
    </source>
</evidence>
<dbReference type="EMBL" id="CAUYUE010000005">
    <property type="protein sequence ID" value="CAK0773147.1"/>
    <property type="molecule type" value="Genomic_DNA"/>
</dbReference>
<evidence type="ECO:0000256" key="4">
    <source>
        <dbReference type="ARBA" id="ARBA00023159"/>
    </source>
</evidence>
<comment type="function">
    <text evidence="7">Component of the Mediator complex, a coactivator involved in the regulated transcription of nearly all RNA polymerase II-dependent genes. Mediator functions as a bridge to convey information from gene-specific regulatory proteins to the basal RNA polymerase II transcription machinery. Mediator is recruited to promoters by direct interactions with regulatory proteins and serves as a scaffold for the assembly of a functional preinitiation complex with RNA polymerase II and the general transcription factors.</text>
</comment>
<protein>
    <recommendedName>
        <fullName evidence="7">Mediator of RNA polymerase II transcription subunit 31</fullName>
    </recommendedName>
</protein>
<dbReference type="Pfam" id="PF05669">
    <property type="entry name" value="Med31"/>
    <property type="match status" value="1"/>
</dbReference>
<comment type="caution">
    <text evidence="8">The sequence shown here is derived from an EMBL/GenBank/DDBJ whole genome shotgun (WGS) entry which is preliminary data.</text>
</comment>
<dbReference type="Proteomes" id="UP001314263">
    <property type="component" value="Unassembled WGS sequence"/>
</dbReference>
<dbReference type="GO" id="GO:0006355">
    <property type="term" value="P:regulation of DNA-templated transcription"/>
    <property type="evidence" value="ECO:0007669"/>
    <property type="project" value="InterPro"/>
</dbReference>
<evidence type="ECO:0000256" key="5">
    <source>
        <dbReference type="ARBA" id="ARBA00023163"/>
    </source>
</evidence>
<keyword evidence="6 7" id="KW-0539">Nucleus</keyword>